<dbReference type="InterPro" id="IPR035979">
    <property type="entry name" value="RBD_domain_sf"/>
</dbReference>
<dbReference type="CDD" id="cd12230">
    <property type="entry name" value="RRM1_U2AF65"/>
    <property type="match status" value="1"/>
</dbReference>
<sequence length="446" mass="50192">MVNMSDEKAPERPERERSRERTDQRDPRDRRRRSRSREHRRRSSRSRSRERPERRQRSRSRSPRGGHKGGSHSRRRKPSLYWDVPPPGFEHITPLQYKAMQAAGQIPANIVADTPQAAVPVVGSTITRQARRLYVGNIPFGVTEDEMMEYFNQQMHLSGLAQAAGNPVLACQINLDKNFAFLEFRSIDETTQAMAFDGINFKGQSLKIRRPHDYQPMPGMSENSIAVPAGVISTVVPDSPHKIFIGGLPNYLNEDQVKELLMSFGQLRAFNLVKDTAFGLSKGYAFAEYIDISMTDQAIAGLNGMQLGDKRLIVQRASVGAKNATVLPAVQIQVPGLSLVGASGPATEVLCLLNMVTPDELKDEEEYEDILEDIKEECNKYGVVRSIEIPRPIEGVEVPGCGKVFVEFNSVLDCQKAQQTLTGRKFSNRVVVTSYFDPDKYHRREF</sequence>
<evidence type="ECO:0000256" key="10">
    <source>
        <dbReference type="RuleBase" id="RU364135"/>
    </source>
</evidence>
<comment type="subcellular location">
    <subcellularLocation>
        <location evidence="1 10">Nucleus</location>
    </subcellularLocation>
</comment>
<evidence type="ECO:0000256" key="3">
    <source>
        <dbReference type="ARBA" id="ARBA00022737"/>
    </source>
</evidence>
<keyword evidence="14" id="KW-1185">Reference proteome</keyword>
<keyword evidence="2 10" id="KW-0507">mRNA processing</keyword>
<dbReference type="CDD" id="cd12231">
    <property type="entry name" value="RRM2_U2AF65"/>
    <property type="match status" value="1"/>
</dbReference>
<dbReference type="CDD" id="cd12232">
    <property type="entry name" value="RRM3_U2AF65"/>
    <property type="match status" value="1"/>
</dbReference>
<dbReference type="InterPro" id="IPR006529">
    <property type="entry name" value="U2AF_lg"/>
</dbReference>
<evidence type="ECO:0000256" key="8">
    <source>
        <dbReference type="ARBA" id="ARBA00064859"/>
    </source>
</evidence>
<dbReference type="SUPFAM" id="SSF54928">
    <property type="entry name" value="RNA-binding domain, RBD"/>
    <property type="match status" value="3"/>
</dbReference>
<dbReference type="GO" id="GO:0005634">
    <property type="term" value="C:nucleus"/>
    <property type="evidence" value="ECO:0007669"/>
    <property type="project" value="UniProtKB-SubCell"/>
</dbReference>
<feature type="region of interest" description="Disordered" evidence="11">
    <location>
        <begin position="1"/>
        <end position="85"/>
    </location>
</feature>
<evidence type="ECO:0000256" key="11">
    <source>
        <dbReference type="SAM" id="MobiDB-lite"/>
    </source>
</evidence>
<feature type="compositionally biased region" description="Basic residues" evidence="11">
    <location>
        <begin position="56"/>
        <end position="78"/>
    </location>
</feature>
<comment type="similarity">
    <text evidence="10">Belongs to the splicing factor SR family.</text>
</comment>
<keyword evidence="5 10" id="KW-0508">mRNA splicing</keyword>
<evidence type="ECO:0000256" key="7">
    <source>
        <dbReference type="ARBA" id="ARBA00053913"/>
    </source>
</evidence>
<evidence type="ECO:0000313" key="13">
    <source>
        <dbReference type="EMBL" id="CAG9763355.1"/>
    </source>
</evidence>
<protein>
    <recommendedName>
        <fullName evidence="10">Splicing factor U2AF subunit</fullName>
    </recommendedName>
    <alternativeName>
        <fullName evidence="10">U2 snRNP auxiliary factor large subunit</fullName>
    </alternativeName>
</protein>
<reference evidence="13" key="1">
    <citation type="submission" date="2022-01" db="EMBL/GenBank/DDBJ databases">
        <authorList>
            <person name="King R."/>
        </authorList>
    </citation>
    <scope>NUCLEOTIDE SEQUENCE</scope>
</reference>
<evidence type="ECO:0000256" key="5">
    <source>
        <dbReference type="ARBA" id="ARBA00023187"/>
    </source>
</evidence>
<evidence type="ECO:0000256" key="4">
    <source>
        <dbReference type="ARBA" id="ARBA00022884"/>
    </source>
</evidence>
<dbReference type="NCBIfam" id="TIGR01642">
    <property type="entry name" value="U2AF_lg"/>
    <property type="match status" value="1"/>
</dbReference>
<dbReference type="GO" id="GO:0003723">
    <property type="term" value="F:RNA binding"/>
    <property type="evidence" value="ECO:0007669"/>
    <property type="project" value="UniProtKB-UniRule"/>
</dbReference>
<dbReference type="AlphaFoldDB" id="A0A9N9MIA4"/>
<comment type="subunit">
    <text evidence="8">Forms a heterodimer with the U2AF small subunit.</text>
</comment>
<dbReference type="PANTHER" id="PTHR23139">
    <property type="entry name" value="RNA-BINDING PROTEIN"/>
    <property type="match status" value="1"/>
</dbReference>
<name>A0A9N9MIA4_9CUCU</name>
<dbReference type="InterPro" id="IPR000504">
    <property type="entry name" value="RRM_dom"/>
</dbReference>
<dbReference type="Proteomes" id="UP001152799">
    <property type="component" value="Chromosome 13"/>
</dbReference>
<dbReference type="EMBL" id="OU892289">
    <property type="protein sequence ID" value="CAG9763355.1"/>
    <property type="molecule type" value="Genomic_DNA"/>
</dbReference>
<dbReference type="OrthoDB" id="10266058at2759"/>
<comment type="function">
    <text evidence="7">Necessary for the splicing of pre-mRNA. Binds to the polypyrimidine tract of introns early during spliceosome assembly.</text>
</comment>
<feature type="compositionally biased region" description="Basic and acidic residues" evidence="11">
    <location>
        <begin position="1"/>
        <end position="29"/>
    </location>
</feature>
<evidence type="ECO:0000313" key="14">
    <source>
        <dbReference type="Proteomes" id="UP001152799"/>
    </source>
</evidence>
<keyword evidence="4 9" id="KW-0694">RNA-binding</keyword>
<keyword evidence="6 10" id="KW-0539">Nucleus</keyword>
<gene>
    <name evidence="13" type="ORF">CEUTPL_LOCUS4020</name>
</gene>
<dbReference type="FunFam" id="3.30.70.330:FF:000097">
    <property type="entry name" value="U2 snRNP auxiliary factor large subunit"/>
    <property type="match status" value="1"/>
</dbReference>
<dbReference type="GO" id="GO:0000398">
    <property type="term" value="P:mRNA splicing, via spliceosome"/>
    <property type="evidence" value="ECO:0007669"/>
    <property type="project" value="UniProtKB-ARBA"/>
</dbReference>
<dbReference type="Gene3D" id="3.30.70.330">
    <property type="match status" value="3"/>
</dbReference>
<dbReference type="Pfam" id="PF00076">
    <property type="entry name" value="RRM_1"/>
    <property type="match status" value="3"/>
</dbReference>
<organism evidence="13 14">
    <name type="scientific">Ceutorhynchus assimilis</name>
    <name type="common">cabbage seed weevil</name>
    <dbReference type="NCBI Taxonomy" id="467358"/>
    <lineage>
        <taxon>Eukaryota</taxon>
        <taxon>Metazoa</taxon>
        <taxon>Ecdysozoa</taxon>
        <taxon>Arthropoda</taxon>
        <taxon>Hexapoda</taxon>
        <taxon>Insecta</taxon>
        <taxon>Pterygota</taxon>
        <taxon>Neoptera</taxon>
        <taxon>Endopterygota</taxon>
        <taxon>Coleoptera</taxon>
        <taxon>Polyphaga</taxon>
        <taxon>Cucujiformia</taxon>
        <taxon>Curculionidae</taxon>
        <taxon>Ceutorhynchinae</taxon>
        <taxon>Ceutorhynchus</taxon>
    </lineage>
</organism>
<dbReference type="InterPro" id="IPR012677">
    <property type="entry name" value="Nucleotide-bd_a/b_plait_sf"/>
</dbReference>
<dbReference type="FunFam" id="3.30.70.330:FF:000074">
    <property type="entry name" value="U2 snRNP auxiliary factor large subunit"/>
    <property type="match status" value="1"/>
</dbReference>
<evidence type="ECO:0000256" key="6">
    <source>
        <dbReference type="ARBA" id="ARBA00023242"/>
    </source>
</evidence>
<evidence type="ECO:0000256" key="9">
    <source>
        <dbReference type="PROSITE-ProRule" id="PRU00176"/>
    </source>
</evidence>
<dbReference type="SMART" id="SM00360">
    <property type="entry name" value="RRM"/>
    <property type="match status" value="3"/>
</dbReference>
<evidence type="ECO:0000256" key="1">
    <source>
        <dbReference type="ARBA" id="ARBA00004123"/>
    </source>
</evidence>
<feature type="domain" description="RRM" evidence="12">
    <location>
        <begin position="348"/>
        <end position="438"/>
    </location>
</feature>
<proteinExistence type="inferred from homology"/>
<feature type="compositionally biased region" description="Basic residues" evidence="11">
    <location>
        <begin position="30"/>
        <end position="46"/>
    </location>
</feature>
<feature type="domain" description="RRM" evidence="12">
    <location>
        <begin position="131"/>
        <end position="213"/>
    </location>
</feature>
<evidence type="ECO:0000259" key="12">
    <source>
        <dbReference type="PROSITE" id="PS50102"/>
    </source>
</evidence>
<evidence type="ECO:0000256" key="2">
    <source>
        <dbReference type="ARBA" id="ARBA00022664"/>
    </source>
</evidence>
<feature type="domain" description="RRM" evidence="12">
    <location>
        <begin position="241"/>
        <end position="319"/>
    </location>
</feature>
<keyword evidence="3" id="KW-0677">Repeat</keyword>
<accession>A0A9N9MIA4</accession>
<dbReference type="PROSITE" id="PS50102">
    <property type="entry name" value="RRM"/>
    <property type="match status" value="3"/>
</dbReference>